<organism evidence="7 8">
    <name type="scientific">Riccia fluitans</name>
    <dbReference type="NCBI Taxonomy" id="41844"/>
    <lineage>
        <taxon>Eukaryota</taxon>
        <taxon>Viridiplantae</taxon>
        <taxon>Streptophyta</taxon>
        <taxon>Embryophyta</taxon>
        <taxon>Marchantiophyta</taxon>
        <taxon>Marchantiopsida</taxon>
        <taxon>Marchantiidae</taxon>
        <taxon>Marchantiales</taxon>
        <taxon>Ricciaceae</taxon>
        <taxon>Riccia</taxon>
    </lineage>
</organism>
<dbReference type="PANTHER" id="PTHR37390">
    <property type="entry name" value="OS02G0592500 PROTEIN"/>
    <property type="match status" value="1"/>
</dbReference>
<feature type="transmembrane region" description="Helical" evidence="4">
    <location>
        <begin position="246"/>
        <end position="266"/>
    </location>
</feature>
<feature type="signal peptide" evidence="5">
    <location>
        <begin position="1"/>
        <end position="39"/>
    </location>
</feature>
<feature type="chain" id="PRO_5044819044" description="Folate receptor-like domain-containing protein" evidence="5">
    <location>
        <begin position="40"/>
        <end position="322"/>
    </location>
</feature>
<gene>
    <name evidence="7" type="ORF">R1flu_028849</name>
</gene>
<evidence type="ECO:0000313" key="8">
    <source>
        <dbReference type="Proteomes" id="UP001605036"/>
    </source>
</evidence>
<evidence type="ECO:0000256" key="4">
    <source>
        <dbReference type="SAM" id="Phobius"/>
    </source>
</evidence>
<comment type="caution">
    <text evidence="7">The sequence shown here is derived from an EMBL/GenBank/DDBJ whole genome shotgun (WGS) entry which is preliminary data.</text>
</comment>
<keyword evidence="1 5" id="KW-0732">Signal</keyword>
<keyword evidence="2" id="KW-1015">Disulfide bond</keyword>
<protein>
    <recommendedName>
        <fullName evidence="6">Folate receptor-like domain-containing protein</fullName>
    </recommendedName>
</protein>
<name>A0ABD1XQR5_9MARC</name>
<evidence type="ECO:0000256" key="2">
    <source>
        <dbReference type="ARBA" id="ARBA00023157"/>
    </source>
</evidence>
<dbReference type="Pfam" id="PF03024">
    <property type="entry name" value="Folate_rec"/>
    <property type="match status" value="1"/>
</dbReference>
<dbReference type="PANTHER" id="PTHR37390:SF1">
    <property type="entry name" value="FOLATE-BINDING PROTEIN 1"/>
    <property type="match status" value="1"/>
</dbReference>
<evidence type="ECO:0000256" key="3">
    <source>
        <dbReference type="SAM" id="MobiDB-lite"/>
    </source>
</evidence>
<feature type="region of interest" description="Disordered" evidence="3">
    <location>
        <begin position="303"/>
        <end position="322"/>
    </location>
</feature>
<proteinExistence type="predicted"/>
<dbReference type="InterPro" id="IPR053305">
    <property type="entry name" value="Folate-binding_rcpt-like"/>
</dbReference>
<keyword evidence="4" id="KW-0812">Transmembrane</keyword>
<keyword evidence="4" id="KW-1133">Transmembrane helix</keyword>
<evidence type="ECO:0000256" key="1">
    <source>
        <dbReference type="ARBA" id="ARBA00022729"/>
    </source>
</evidence>
<dbReference type="InterPro" id="IPR018143">
    <property type="entry name" value="Folate_rcpt-like"/>
</dbReference>
<evidence type="ECO:0000256" key="5">
    <source>
        <dbReference type="SAM" id="SignalP"/>
    </source>
</evidence>
<reference evidence="7 8" key="1">
    <citation type="submission" date="2024-09" db="EMBL/GenBank/DDBJ databases">
        <title>Chromosome-scale assembly of Riccia fluitans.</title>
        <authorList>
            <person name="Paukszto L."/>
            <person name="Sawicki J."/>
            <person name="Karawczyk K."/>
            <person name="Piernik-Szablinska J."/>
            <person name="Szczecinska M."/>
            <person name="Mazdziarz M."/>
        </authorList>
    </citation>
    <scope>NUCLEOTIDE SEQUENCE [LARGE SCALE GENOMIC DNA]</scope>
    <source>
        <strain evidence="7">Rf_01</strain>
        <tissue evidence="7">Aerial parts of the thallus</tissue>
    </source>
</reference>
<dbReference type="Proteomes" id="UP001605036">
    <property type="component" value="Unassembled WGS sequence"/>
</dbReference>
<dbReference type="AlphaFoldDB" id="A0ABD1XQR5"/>
<keyword evidence="4" id="KW-0472">Membrane</keyword>
<accession>A0ABD1XQR5</accession>
<evidence type="ECO:0000313" key="7">
    <source>
        <dbReference type="EMBL" id="KAL2610276.1"/>
    </source>
</evidence>
<feature type="domain" description="Folate receptor-like" evidence="6">
    <location>
        <begin position="71"/>
        <end position="188"/>
    </location>
</feature>
<keyword evidence="8" id="KW-1185">Reference proteome</keyword>
<evidence type="ECO:0000259" key="6">
    <source>
        <dbReference type="Pfam" id="PF03024"/>
    </source>
</evidence>
<dbReference type="EMBL" id="JBHFFA010000008">
    <property type="protein sequence ID" value="KAL2610276.1"/>
    <property type="molecule type" value="Genomic_DNA"/>
</dbReference>
<sequence length="322" mass="35048">MTCMSRRMKVTSDRRVLKGVLLRSWLVALLFGCGSRVHAGQNGNVCVSQGNRFPKFSLEGHAPGKASKGKIDLTLCRNYRQKTCCDVVQTHAAILTLQRLAGSGEASAVCLEQWEVLECSICDPRVGVTPGPPLLCPSFCESVYSACSDAYFSTDPINQVLVPCGPKDILCAKVKEWVSNSSAFCQLAGFSVVDTRDEFASLAENVCFDGKAETRGSVQIKQKSTRRAKQDSSLDMIRKYMKSMGVVVQILWAIGGLVLTAGVLHLRRRTLSKNSAAAVVLRNKQLQEEARARQQALYKASTANLAGGAKREKRARDSPKAA</sequence>